<gene>
    <name evidence="2" type="ORF">C2S53_019633</name>
</gene>
<comment type="caution">
    <text evidence="2">The sequence shown here is derived from an EMBL/GenBank/DDBJ whole genome shotgun (WGS) entry which is preliminary data.</text>
</comment>
<feature type="region of interest" description="Disordered" evidence="1">
    <location>
        <begin position="1"/>
        <end position="68"/>
    </location>
</feature>
<name>A0AAD4ITY4_PERFH</name>
<accession>A0AAD4ITY4</accession>
<evidence type="ECO:0000313" key="2">
    <source>
        <dbReference type="EMBL" id="KAH6821118.1"/>
    </source>
</evidence>
<dbReference type="PANTHER" id="PTHR35277">
    <property type="entry name" value="OS09G0363700 PROTEIN"/>
    <property type="match status" value="1"/>
</dbReference>
<proteinExistence type="predicted"/>
<feature type="compositionally biased region" description="Basic and acidic residues" evidence="1">
    <location>
        <begin position="26"/>
        <end position="64"/>
    </location>
</feature>
<keyword evidence="3" id="KW-1185">Reference proteome</keyword>
<organism evidence="2 3">
    <name type="scientific">Perilla frutescens var. hirtella</name>
    <name type="common">Perilla citriodora</name>
    <name type="synonym">Perilla setoyensis</name>
    <dbReference type="NCBI Taxonomy" id="608512"/>
    <lineage>
        <taxon>Eukaryota</taxon>
        <taxon>Viridiplantae</taxon>
        <taxon>Streptophyta</taxon>
        <taxon>Embryophyta</taxon>
        <taxon>Tracheophyta</taxon>
        <taxon>Spermatophyta</taxon>
        <taxon>Magnoliopsida</taxon>
        <taxon>eudicotyledons</taxon>
        <taxon>Gunneridae</taxon>
        <taxon>Pentapetalae</taxon>
        <taxon>asterids</taxon>
        <taxon>lamiids</taxon>
        <taxon>Lamiales</taxon>
        <taxon>Lamiaceae</taxon>
        <taxon>Nepetoideae</taxon>
        <taxon>Elsholtzieae</taxon>
        <taxon>Perilla</taxon>
    </lineage>
</organism>
<dbReference type="Proteomes" id="UP001190926">
    <property type="component" value="Unassembled WGS sequence"/>
</dbReference>
<dbReference type="PANTHER" id="PTHR35277:SF10">
    <property type="entry name" value="OS09G0363700 PROTEIN"/>
    <property type="match status" value="1"/>
</dbReference>
<protein>
    <submittedName>
        <fullName evidence="2">Neurofilament heavy protein</fullName>
    </submittedName>
</protein>
<evidence type="ECO:0000313" key="3">
    <source>
        <dbReference type="Proteomes" id="UP001190926"/>
    </source>
</evidence>
<dbReference type="AlphaFoldDB" id="A0AAD4ITY4"/>
<sequence>MAERKGIDSPVSHPHKGAKSLNVIEGSKKENERSSHNDRSRPHDEETHGTSDDIDKNTPIDEVKGPSVIQRVKEEVEAVVGAVLPKK</sequence>
<dbReference type="EMBL" id="SDAM02002666">
    <property type="protein sequence ID" value="KAH6821118.1"/>
    <property type="molecule type" value="Genomic_DNA"/>
</dbReference>
<evidence type="ECO:0000256" key="1">
    <source>
        <dbReference type="SAM" id="MobiDB-lite"/>
    </source>
</evidence>
<reference evidence="2 3" key="1">
    <citation type="journal article" date="2021" name="Nat. Commun.">
        <title>Incipient diploidization of the medicinal plant Perilla within 10,000 years.</title>
        <authorList>
            <person name="Zhang Y."/>
            <person name="Shen Q."/>
            <person name="Leng L."/>
            <person name="Zhang D."/>
            <person name="Chen S."/>
            <person name="Shi Y."/>
            <person name="Ning Z."/>
            <person name="Chen S."/>
        </authorList>
    </citation>
    <scope>NUCLEOTIDE SEQUENCE [LARGE SCALE GENOMIC DNA]</scope>
    <source>
        <strain evidence="3">cv. PC099</strain>
    </source>
</reference>